<reference evidence="9 10" key="1">
    <citation type="submission" date="2020-05" db="EMBL/GenBank/DDBJ databases">
        <title>Identification and distribution of gene clusters putatively required for synthesis of sphingolipid metabolism inhibitors in phylogenetically diverse species of the filamentous fungus Fusarium.</title>
        <authorList>
            <person name="Kim H.-S."/>
            <person name="Busman M."/>
            <person name="Brown D.W."/>
            <person name="Divon H."/>
            <person name="Uhlig S."/>
            <person name="Proctor R.H."/>
        </authorList>
    </citation>
    <scope>NUCLEOTIDE SEQUENCE [LARGE SCALE GENOMIC DNA]</scope>
    <source>
        <strain evidence="9 10">NRRL 25196</strain>
    </source>
</reference>
<evidence type="ECO:0000256" key="7">
    <source>
        <dbReference type="PROSITE-ProRule" id="PRU00042"/>
    </source>
</evidence>
<sequence length="384" mass="43393">MDGHHQNSILKLDVSPPEIKVNYNIPNPSNSHKPLIILFNAHKPSTKMTYYCTDCDKLFYAGRKARDQHCEATGHASPAFECDSCSDCFDDKYDRRLSHHLERGSCPRVPMDRSKLYRYIKNRDHRSIITNKELAWHGEKTYAINPTAAWNPWSKAFDSPREDSRETSIVKPWDTFRHTGNVSVVEAASVALQSCGLIKHSRAPTTLLILTVRDPQTRVSLTSVPGYQRDVTCPFCPAQFNAASGVIHHLEQGACPNAPLNRDPLHQQVRRQDPHGSMGNRLIVWKETVIFQATALAFNAHYGRYQCSRCGDTFRQLSSLNQHLASPRHQQDLYHCPNRGCHRVFTTLAGVISHLEGGSCGFLRFDAFQYGIRGSFSSGVWIAF</sequence>
<keyword evidence="5" id="KW-0862">Zinc</keyword>
<comment type="caution">
    <text evidence="9">The sequence shown here is derived from an EMBL/GenBank/DDBJ whole genome shotgun (WGS) entry which is preliminary data.</text>
</comment>
<evidence type="ECO:0000259" key="8">
    <source>
        <dbReference type="PROSITE" id="PS50157"/>
    </source>
</evidence>
<evidence type="ECO:0000256" key="1">
    <source>
        <dbReference type="ARBA" id="ARBA00004123"/>
    </source>
</evidence>
<evidence type="ECO:0000256" key="3">
    <source>
        <dbReference type="ARBA" id="ARBA00022737"/>
    </source>
</evidence>
<dbReference type="Gene3D" id="3.30.160.60">
    <property type="entry name" value="Classic Zinc Finger"/>
    <property type="match status" value="1"/>
</dbReference>
<dbReference type="GO" id="GO:0005634">
    <property type="term" value="C:nucleus"/>
    <property type="evidence" value="ECO:0007669"/>
    <property type="project" value="UniProtKB-SubCell"/>
</dbReference>
<feature type="domain" description="C2H2-type" evidence="8">
    <location>
        <begin position="305"/>
        <end position="329"/>
    </location>
</feature>
<proteinExistence type="predicted"/>
<dbReference type="PROSITE" id="PS50157">
    <property type="entry name" value="ZINC_FINGER_C2H2_2"/>
    <property type="match status" value="1"/>
</dbReference>
<protein>
    <recommendedName>
        <fullName evidence="8">C2H2-type domain-containing protein</fullName>
    </recommendedName>
</protein>
<evidence type="ECO:0000256" key="6">
    <source>
        <dbReference type="ARBA" id="ARBA00023242"/>
    </source>
</evidence>
<keyword evidence="2" id="KW-0479">Metal-binding</keyword>
<accession>A0A8H5NE64</accession>
<dbReference type="SUPFAM" id="SSF57667">
    <property type="entry name" value="beta-beta-alpha zinc fingers"/>
    <property type="match status" value="1"/>
</dbReference>
<dbReference type="EMBL" id="JAAOAO010000124">
    <property type="protein sequence ID" value="KAF5561924.1"/>
    <property type="molecule type" value="Genomic_DNA"/>
</dbReference>
<gene>
    <name evidence="9" type="ORF">FNAPI_3471</name>
</gene>
<dbReference type="SMART" id="SM00355">
    <property type="entry name" value="ZnF_C2H2"/>
    <property type="match status" value="4"/>
</dbReference>
<dbReference type="InterPro" id="IPR050888">
    <property type="entry name" value="ZnF_C2H2-type_TF"/>
</dbReference>
<evidence type="ECO:0000313" key="10">
    <source>
        <dbReference type="Proteomes" id="UP000574317"/>
    </source>
</evidence>
<keyword evidence="3" id="KW-0677">Repeat</keyword>
<keyword evidence="10" id="KW-1185">Reference proteome</keyword>
<keyword evidence="4 7" id="KW-0863">Zinc-finger</keyword>
<evidence type="ECO:0000313" key="9">
    <source>
        <dbReference type="EMBL" id="KAF5561924.1"/>
    </source>
</evidence>
<dbReference type="Proteomes" id="UP000574317">
    <property type="component" value="Unassembled WGS sequence"/>
</dbReference>
<comment type="subcellular location">
    <subcellularLocation>
        <location evidence="1">Nucleus</location>
    </subcellularLocation>
</comment>
<evidence type="ECO:0000256" key="2">
    <source>
        <dbReference type="ARBA" id="ARBA00022723"/>
    </source>
</evidence>
<dbReference type="PANTHER" id="PTHR24406">
    <property type="entry name" value="TRANSCRIPTIONAL REPRESSOR CTCFL-RELATED"/>
    <property type="match status" value="1"/>
</dbReference>
<dbReference type="AlphaFoldDB" id="A0A8H5NE64"/>
<dbReference type="InterPro" id="IPR013087">
    <property type="entry name" value="Znf_C2H2_type"/>
</dbReference>
<organism evidence="9 10">
    <name type="scientific">Fusarium napiforme</name>
    <dbReference type="NCBI Taxonomy" id="42672"/>
    <lineage>
        <taxon>Eukaryota</taxon>
        <taxon>Fungi</taxon>
        <taxon>Dikarya</taxon>
        <taxon>Ascomycota</taxon>
        <taxon>Pezizomycotina</taxon>
        <taxon>Sordariomycetes</taxon>
        <taxon>Hypocreomycetidae</taxon>
        <taxon>Hypocreales</taxon>
        <taxon>Nectriaceae</taxon>
        <taxon>Fusarium</taxon>
        <taxon>Fusarium fujikuroi species complex</taxon>
    </lineage>
</organism>
<dbReference type="InterPro" id="IPR036236">
    <property type="entry name" value="Znf_C2H2_sf"/>
</dbReference>
<evidence type="ECO:0000256" key="5">
    <source>
        <dbReference type="ARBA" id="ARBA00022833"/>
    </source>
</evidence>
<evidence type="ECO:0000256" key="4">
    <source>
        <dbReference type="ARBA" id="ARBA00022771"/>
    </source>
</evidence>
<dbReference type="PROSITE" id="PS00028">
    <property type="entry name" value="ZINC_FINGER_C2H2_1"/>
    <property type="match status" value="1"/>
</dbReference>
<dbReference type="GO" id="GO:0008270">
    <property type="term" value="F:zinc ion binding"/>
    <property type="evidence" value="ECO:0007669"/>
    <property type="project" value="UniProtKB-KW"/>
</dbReference>
<keyword evidence="6" id="KW-0539">Nucleus</keyword>
<name>A0A8H5NE64_9HYPO</name>